<evidence type="ECO:0000256" key="1">
    <source>
        <dbReference type="SAM" id="MobiDB-lite"/>
    </source>
</evidence>
<protein>
    <submittedName>
        <fullName evidence="2">Uncharacterized protein</fullName>
    </submittedName>
</protein>
<dbReference type="EMBL" id="JANPWB010000002">
    <property type="protein sequence ID" value="KAJ1205380.1"/>
    <property type="molecule type" value="Genomic_DNA"/>
</dbReference>
<accession>A0AAV7VZ99</accession>
<comment type="caution">
    <text evidence="2">The sequence shown here is derived from an EMBL/GenBank/DDBJ whole genome shotgun (WGS) entry which is preliminary data.</text>
</comment>
<sequence>MGRRGGSGSGPQERQETAPLIVPTMWDQETVQVPTYQEDKQDKILEAIKATGQDMKNRVDVVAIEVTLLREDQKKLSERVTSTEIDLKVLRLLLTTMEKTVRFLADKRRRNDTEENALKTPLQCNTSRVYLFPDYTVTDQRQQASFAGVKKRLRQVGLTYFFLFPARLKILANWVSFFFTEPTAAWDWVEQWRNETPVETSPTVQSDRSKRKKLAETSMQGTIADRRLRRGWSRDKLHHRQLHCGMKMDRPHNSPPVDDKLTLNLKPLSARLYLKFCQR</sequence>
<organism evidence="2 3">
    <name type="scientific">Pleurodeles waltl</name>
    <name type="common">Iberian ribbed newt</name>
    <dbReference type="NCBI Taxonomy" id="8319"/>
    <lineage>
        <taxon>Eukaryota</taxon>
        <taxon>Metazoa</taxon>
        <taxon>Chordata</taxon>
        <taxon>Craniata</taxon>
        <taxon>Vertebrata</taxon>
        <taxon>Euteleostomi</taxon>
        <taxon>Amphibia</taxon>
        <taxon>Batrachia</taxon>
        <taxon>Caudata</taxon>
        <taxon>Salamandroidea</taxon>
        <taxon>Salamandridae</taxon>
        <taxon>Pleurodelinae</taxon>
        <taxon>Pleurodeles</taxon>
    </lineage>
</organism>
<dbReference type="Proteomes" id="UP001066276">
    <property type="component" value="Chromosome 1_2"/>
</dbReference>
<dbReference type="AlphaFoldDB" id="A0AAV7VZ99"/>
<dbReference type="Gene3D" id="3.30.250.20">
    <property type="entry name" value="L1 transposable element, C-terminal domain"/>
    <property type="match status" value="1"/>
</dbReference>
<dbReference type="InterPro" id="IPR042566">
    <property type="entry name" value="L1_C"/>
</dbReference>
<keyword evidence="3" id="KW-1185">Reference proteome</keyword>
<gene>
    <name evidence="2" type="ORF">NDU88_000815</name>
</gene>
<evidence type="ECO:0000313" key="3">
    <source>
        <dbReference type="Proteomes" id="UP001066276"/>
    </source>
</evidence>
<name>A0AAV7VZ99_PLEWA</name>
<feature type="region of interest" description="Disordered" evidence="1">
    <location>
        <begin position="1"/>
        <end position="20"/>
    </location>
</feature>
<proteinExistence type="predicted"/>
<evidence type="ECO:0000313" key="2">
    <source>
        <dbReference type="EMBL" id="KAJ1205380.1"/>
    </source>
</evidence>
<reference evidence="2" key="1">
    <citation type="journal article" date="2022" name="bioRxiv">
        <title>Sequencing and chromosome-scale assembly of the giantPleurodeles waltlgenome.</title>
        <authorList>
            <person name="Brown T."/>
            <person name="Elewa A."/>
            <person name="Iarovenko S."/>
            <person name="Subramanian E."/>
            <person name="Araus A.J."/>
            <person name="Petzold A."/>
            <person name="Susuki M."/>
            <person name="Suzuki K.-i.T."/>
            <person name="Hayashi T."/>
            <person name="Toyoda A."/>
            <person name="Oliveira C."/>
            <person name="Osipova E."/>
            <person name="Leigh N.D."/>
            <person name="Simon A."/>
            <person name="Yun M.H."/>
        </authorList>
    </citation>
    <scope>NUCLEOTIDE SEQUENCE</scope>
    <source>
        <strain evidence="2">20211129_DDA</strain>
        <tissue evidence="2">Liver</tissue>
    </source>
</reference>